<reference evidence="2" key="1">
    <citation type="submission" date="2020-07" db="EMBL/GenBank/DDBJ databases">
        <title>The High-quality genome of the commercially important snow crab, Chionoecetes opilio.</title>
        <authorList>
            <person name="Jeong J.-H."/>
            <person name="Ryu S."/>
        </authorList>
    </citation>
    <scope>NUCLEOTIDE SEQUENCE</scope>
    <source>
        <strain evidence="2">MADBK_172401_WGS</strain>
        <tissue evidence="2">Digestive gland</tissue>
    </source>
</reference>
<evidence type="ECO:0000313" key="3">
    <source>
        <dbReference type="Proteomes" id="UP000770661"/>
    </source>
</evidence>
<evidence type="ECO:0000259" key="1">
    <source>
        <dbReference type="Pfam" id="PF01590"/>
    </source>
</evidence>
<organism evidence="2 3">
    <name type="scientific">Chionoecetes opilio</name>
    <name type="common">Atlantic snow crab</name>
    <name type="synonym">Cancer opilio</name>
    <dbReference type="NCBI Taxonomy" id="41210"/>
    <lineage>
        <taxon>Eukaryota</taxon>
        <taxon>Metazoa</taxon>
        <taxon>Ecdysozoa</taxon>
        <taxon>Arthropoda</taxon>
        <taxon>Crustacea</taxon>
        <taxon>Multicrustacea</taxon>
        <taxon>Malacostraca</taxon>
        <taxon>Eumalacostraca</taxon>
        <taxon>Eucarida</taxon>
        <taxon>Decapoda</taxon>
        <taxon>Pleocyemata</taxon>
        <taxon>Brachyura</taxon>
        <taxon>Eubrachyura</taxon>
        <taxon>Majoidea</taxon>
        <taxon>Majidae</taxon>
        <taxon>Chionoecetes</taxon>
    </lineage>
</organism>
<dbReference type="Proteomes" id="UP000770661">
    <property type="component" value="Unassembled WGS sequence"/>
</dbReference>
<dbReference type="Gene3D" id="3.30.450.40">
    <property type="match status" value="1"/>
</dbReference>
<feature type="domain" description="GAF" evidence="1">
    <location>
        <begin position="25"/>
        <end position="147"/>
    </location>
</feature>
<dbReference type="EMBL" id="JACEEZ010014547">
    <property type="protein sequence ID" value="KAG0719400.1"/>
    <property type="molecule type" value="Genomic_DNA"/>
</dbReference>
<sequence length="180" mass="20180">MLQELTSSLYVRPNKPHVLWELTRCISSAVNADGCNLYLADVDANMLRHYIESKDGEGDSSGWSCKVGGGEWLCGWVANARQATRATYPISDQRFSKGCPFAEEQEVHHALAMSVVQSNGELAAVLELYRRRGGEAFYTEDEEIVNSYLVWGGIALHYAELYHSMVKQRSLNEFILSVVK</sequence>
<evidence type="ECO:0000313" key="2">
    <source>
        <dbReference type="EMBL" id="KAG0719400.1"/>
    </source>
</evidence>
<dbReference type="InterPro" id="IPR029016">
    <property type="entry name" value="GAF-like_dom_sf"/>
</dbReference>
<dbReference type="Pfam" id="PF01590">
    <property type="entry name" value="GAF"/>
    <property type="match status" value="1"/>
</dbReference>
<dbReference type="OrthoDB" id="295473at2759"/>
<protein>
    <submittedName>
        <fullName evidence="2">cAMP and cAMP-inhibited cGMP 3',5'-cyclic phosphodiesterase 10A</fullName>
    </submittedName>
</protein>
<dbReference type="SUPFAM" id="SSF55781">
    <property type="entry name" value="GAF domain-like"/>
    <property type="match status" value="1"/>
</dbReference>
<proteinExistence type="predicted"/>
<keyword evidence="3" id="KW-1185">Reference proteome</keyword>
<accession>A0A8J5CSR5</accession>
<dbReference type="InterPro" id="IPR003018">
    <property type="entry name" value="GAF"/>
</dbReference>
<comment type="caution">
    <text evidence="2">The sequence shown here is derived from an EMBL/GenBank/DDBJ whole genome shotgun (WGS) entry which is preliminary data.</text>
</comment>
<name>A0A8J5CSR5_CHIOP</name>
<gene>
    <name evidence="2" type="primary">Pde10a</name>
    <name evidence="2" type="ORF">GWK47_050525</name>
</gene>
<dbReference type="AlphaFoldDB" id="A0A8J5CSR5"/>